<dbReference type="GO" id="GO:0033862">
    <property type="term" value="F:UMP kinase activity"/>
    <property type="evidence" value="ECO:0007669"/>
    <property type="project" value="UniProtKB-EC"/>
</dbReference>
<dbReference type="NCBIfam" id="TIGR02075">
    <property type="entry name" value="pyrH_bact"/>
    <property type="match status" value="1"/>
</dbReference>
<keyword evidence="4 11" id="KW-0963">Cytoplasm</keyword>
<evidence type="ECO:0000256" key="8">
    <source>
        <dbReference type="ARBA" id="ARBA00022840"/>
    </source>
</evidence>
<evidence type="ECO:0000256" key="10">
    <source>
        <dbReference type="ARBA" id="ARBA00047767"/>
    </source>
</evidence>
<keyword evidence="7 11" id="KW-0418">Kinase</keyword>
<organism evidence="13 14">
    <name type="scientific">Aminipila luticellarii</name>
    <dbReference type="NCBI Taxonomy" id="2507160"/>
    <lineage>
        <taxon>Bacteria</taxon>
        <taxon>Bacillati</taxon>
        <taxon>Bacillota</taxon>
        <taxon>Clostridia</taxon>
        <taxon>Peptostreptococcales</taxon>
        <taxon>Anaerovoracaceae</taxon>
        <taxon>Aminipila</taxon>
    </lineage>
</organism>
<comment type="similarity">
    <text evidence="3 11">Belongs to the UMP kinase family.</text>
</comment>
<evidence type="ECO:0000256" key="9">
    <source>
        <dbReference type="ARBA" id="ARBA00022975"/>
    </source>
</evidence>
<dbReference type="GO" id="GO:0005524">
    <property type="term" value="F:ATP binding"/>
    <property type="evidence" value="ECO:0007669"/>
    <property type="project" value="UniProtKB-KW"/>
</dbReference>
<dbReference type="OrthoDB" id="9807458at2"/>
<comment type="function">
    <text evidence="11">Catalyzes the reversible phosphorylation of UMP to UDP.</text>
</comment>
<dbReference type="InterPro" id="IPR001048">
    <property type="entry name" value="Asp/Glu/Uridylate_kinase"/>
</dbReference>
<evidence type="ECO:0000256" key="6">
    <source>
        <dbReference type="ARBA" id="ARBA00022741"/>
    </source>
</evidence>
<keyword evidence="6 11" id="KW-0547">Nucleotide-binding</keyword>
<dbReference type="KEGG" id="amij:EQM06_07750"/>
<dbReference type="PIRSF" id="PIRSF005650">
    <property type="entry name" value="Uridylate_kin"/>
    <property type="match status" value="1"/>
</dbReference>
<dbReference type="GO" id="GO:0006225">
    <property type="term" value="P:UDP biosynthetic process"/>
    <property type="evidence" value="ECO:0007669"/>
    <property type="project" value="TreeGrafter"/>
</dbReference>
<evidence type="ECO:0000256" key="7">
    <source>
        <dbReference type="ARBA" id="ARBA00022777"/>
    </source>
</evidence>
<dbReference type="GO" id="GO:0044210">
    <property type="term" value="P:'de novo' CTP biosynthetic process"/>
    <property type="evidence" value="ECO:0007669"/>
    <property type="project" value="UniProtKB-UniRule"/>
</dbReference>
<gene>
    <name evidence="11" type="primary">pyrH</name>
    <name evidence="13" type="ORF">EQM06_07750</name>
</gene>
<dbReference type="EMBL" id="CP035281">
    <property type="protein sequence ID" value="QAT43140.1"/>
    <property type="molecule type" value="Genomic_DNA"/>
</dbReference>
<dbReference type="GO" id="GO:0005737">
    <property type="term" value="C:cytoplasm"/>
    <property type="evidence" value="ECO:0007669"/>
    <property type="project" value="UniProtKB-SubCell"/>
</dbReference>
<accession>A0A410PW70</accession>
<feature type="binding site" evidence="11">
    <location>
        <position position="53"/>
    </location>
    <ligand>
        <name>UMP</name>
        <dbReference type="ChEBI" id="CHEBI:57865"/>
    </ligand>
</feature>
<evidence type="ECO:0000256" key="1">
    <source>
        <dbReference type="ARBA" id="ARBA00004496"/>
    </source>
</evidence>
<feature type="binding site" evidence="11">
    <location>
        <position position="71"/>
    </location>
    <ligand>
        <name>UMP</name>
        <dbReference type="ChEBI" id="CHEBI:57865"/>
    </ligand>
</feature>
<comment type="subunit">
    <text evidence="11">Homohexamer.</text>
</comment>
<evidence type="ECO:0000259" key="12">
    <source>
        <dbReference type="Pfam" id="PF00696"/>
    </source>
</evidence>
<dbReference type="Proteomes" id="UP000287601">
    <property type="component" value="Chromosome"/>
</dbReference>
<evidence type="ECO:0000313" key="13">
    <source>
        <dbReference type="EMBL" id="QAT43140.1"/>
    </source>
</evidence>
<protein>
    <recommendedName>
        <fullName evidence="11">Uridylate kinase</fullName>
        <shortName evidence="11">UK</shortName>
        <ecNumber evidence="11">2.7.4.22</ecNumber>
    </recommendedName>
    <alternativeName>
        <fullName evidence="11">Uridine monophosphate kinase</fullName>
        <shortName evidence="11">UMP kinase</shortName>
        <shortName evidence="11">UMPK</shortName>
    </alternativeName>
</protein>
<dbReference type="SUPFAM" id="SSF53633">
    <property type="entry name" value="Carbamate kinase-like"/>
    <property type="match status" value="1"/>
</dbReference>
<reference evidence="13 14" key="1">
    <citation type="submission" date="2019-01" db="EMBL/GenBank/DDBJ databases">
        <title>Draft genomes of a novel of Aminipila strains.</title>
        <authorList>
            <person name="Ma S."/>
        </authorList>
    </citation>
    <scope>NUCLEOTIDE SEQUENCE [LARGE SCALE GENOMIC DNA]</scope>
    <source>
        <strain evidence="14">JN-39</strain>
    </source>
</reference>
<feature type="domain" description="Aspartate/glutamate/uridylate kinase" evidence="12">
    <location>
        <begin position="6"/>
        <end position="212"/>
    </location>
</feature>
<keyword evidence="14" id="KW-1185">Reference proteome</keyword>
<dbReference type="FunFam" id="3.40.1160.10:FF:000001">
    <property type="entry name" value="Uridylate kinase"/>
    <property type="match status" value="1"/>
</dbReference>
<keyword evidence="8 11" id="KW-0067">ATP-binding</keyword>
<dbReference type="InterPro" id="IPR036393">
    <property type="entry name" value="AceGlu_kinase-like_sf"/>
</dbReference>
<feature type="binding site" evidence="11">
    <location>
        <position position="168"/>
    </location>
    <ligand>
        <name>ATP</name>
        <dbReference type="ChEBI" id="CHEBI:30616"/>
    </ligand>
</feature>
<dbReference type="PANTHER" id="PTHR42833">
    <property type="entry name" value="URIDYLATE KINASE"/>
    <property type="match status" value="1"/>
</dbReference>
<evidence type="ECO:0000256" key="2">
    <source>
        <dbReference type="ARBA" id="ARBA00004791"/>
    </source>
</evidence>
<dbReference type="InterPro" id="IPR015963">
    <property type="entry name" value="Uridylate_kinase_bac"/>
</dbReference>
<sequence>MEPKYKRVLIKVSGEALAGPDKFGISDEMLLGVAAQVKEIYDLGVQIAVVVGGGNFWRGRTGQSIDRATADYMGMLATTMNAMALQDAFEKQGLPVVLQTAIAMTQIAEPYNRKKAIKYLEENNVVIFGTGTGSPFFSTDTTSALRAAEIDADVILLAKSVDAVYSADPEKDPNAVKYERLTHKEVIEKQLGVMDITAATLCMENNIAIHVFGVAEKGNMLKAVNGEKIGTIVM</sequence>
<dbReference type="Gene3D" id="3.40.1160.10">
    <property type="entry name" value="Acetylglutamate kinase-like"/>
    <property type="match status" value="1"/>
</dbReference>
<proteinExistence type="inferred from homology"/>
<evidence type="ECO:0000256" key="4">
    <source>
        <dbReference type="ARBA" id="ARBA00022490"/>
    </source>
</evidence>
<keyword evidence="9 11" id="KW-0665">Pyrimidine biosynthesis</keyword>
<feature type="binding site" evidence="11">
    <location>
        <begin position="11"/>
        <end position="14"/>
    </location>
    <ligand>
        <name>ATP</name>
        <dbReference type="ChEBI" id="CHEBI:30616"/>
    </ligand>
</feature>
<feature type="binding site" evidence="11">
    <location>
        <position position="54"/>
    </location>
    <ligand>
        <name>ATP</name>
        <dbReference type="ChEBI" id="CHEBI:30616"/>
    </ligand>
</feature>
<evidence type="ECO:0000313" key="14">
    <source>
        <dbReference type="Proteomes" id="UP000287601"/>
    </source>
</evidence>
<comment type="caution">
    <text evidence="11">Lacks conserved residue(s) required for the propagation of feature annotation.</text>
</comment>
<dbReference type="HAMAP" id="MF_01220_B">
    <property type="entry name" value="PyrH_B"/>
    <property type="match status" value="1"/>
</dbReference>
<dbReference type="EC" id="2.7.4.22" evidence="11"/>
<dbReference type="RefSeq" id="WP_128745789.1">
    <property type="nucleotide sequence ID" value="NZ_CP035281.1"/>
</dbReference>
<dbReference type="CDD" id="cd04254">
    <property type="entry name" value="AAK_UMPK-PyrH-Ec"/>
    <property type="match status" value="1"/>
</dbReference>
<keyword evidence="5 11" id="KW-0808">Transferase</keyword>
<dbReference type="AlphaFoldDB" id="A0A410PW70"/>
<dbReference type="PANTHER" id="PTHR42833:SF4">
    <property type="entry name" value="URIDYLATE KINASE PUMPKIN, CHLOROPLASTIC"/>
    <property type="match status" value="1"/>
</dbReference>
<feature type="binding site" evidence="11">
    <location>
        <begin position="132"/>
        <end position="139"/>
    </location>
    <ligand>
        <name>UMP</name>
        <dbReference type="ChEBI" id="CHEBI:57865"/>
    </ligand>
</feature>
<name>A0A410PW70_9FIRM</name>
<comment type="catalytic activity">
    <reaction evidence="10 11">
        <text>UMP + ATP = UDP + ADP</text>
        <dbReference type="Rhea" id="RHEA:24400"/>
        <dbReference type="ChEBI" id="CHEBI:30616"/>
        <dbReference type="ChEBI" id="CHEBI:57865"/>
        <dbReference type="ChEBI" id="CHEBI:58223"/>
        <dbReference type="ChEBI" id="CHEBI:456216"/>
        <dbReference type="EC" id="2.7.4.22"/>
    </reaction>
</comment>
<evidence type="ECO:0000256" key="11">
    <source>
        <dbReference type="HAMAP-Rule" id="MF_01220"/>
    </source>
</evidence>
<dbReference type="UniPathway" id="UPA00159">
    <property type="reaction ID" value="UER00275"/>
</dbReference>
<evidence type="ECO:0000256" key="5">
    <source>
        <dbReference type="ARBA" id="ARBA00022679"/>
    </source>
</evidence>
<comment type="subcellular location">
    <subcellularLocation>
        <location evidence="1 11">Cytoplasm</location>
    </subcellularLocation>
</comment>
<comment type="pathway">
    <text evidence="2 11">Pyrimidine metabolism; CTP biosynthesis via de novo pathway; UDP from UMP (UMPK route): step 1/1.</text>
</comment>
<feature type="binding site" evidence="11">
    <location>
        <position position="58"/>
    </location>
    <ligand>
        <name>ATP</name>
        <dbReference type="ChEBI" id="CHEBI:30616"/>
    </ligand>
</feature>
<dbReference type="InterPro" id="IPR011817">
    <property type="entry name" value="Uridylate_kinase"/>
</dbReference>
<evidence type="ECO:0000256" key="3">
    <source>
        <dbReference type="ARBA" id="ARBA00007614"/>
    </source>
</evidence>
<comment type="activity regulation">
    <text evidence="11">Inhibited by UTP.</text>
</comment>
<dbReference type="Pfam" id="PF00696">
    <property type="entry name" value="AA_kinase"/>
    <property type="match status" value="1"/>
</dbReference>
<feature type="binding site" evidence="11">
    <location>
        <position position="165"/>
    </location>
    <ligand>
        <name>ATP</name>
        <dbReference type="ChEBI" id="CHEBI:30616"/>
    </ligand>
</feature>